<dbReference type="GO" id="GO:0016787">
    <property type="term" value="F:hydrolase activity"/>
    <property type="evidence" value="ECO:0007669"/>
    <property type="project" value="UniProtKB-KW"/>
</dbReference>
<reference evidence="3" key="1">
    <citation type="submission" date="2023-07" db="EMBL/GenBank/DDBJ databases">
        <title>Description of three actinobacteria isolated from air of manufacturing shop in a pharmaceutical factory.</title>
        <authorList>
            <person name="Zhang D.-F."/>
        </authorList>
    </citation>
    <scope>NUCLEOTIDE SEQUENCE [LARGE SCALE GENOMIC DNA]</scope>
    <source>
        <strain evidence="3">CCTCC AB 2011122</strain>
    </source>
</reference>
<evidence type="ECO:0000259" key="1">
    <source>
        <dbReference type="Pfam" id="PF12697"/>
    </source>
</evidence>
<proteinExistence type="predicted"/>
<evidence type="ECO:0000313" key="3">
    <source>
        <dbReference type="Proteomes" id="UP001260072"/>
    </source>
</evidence>
<keyword evidence="2" id="KW-0378">Hydrolase</keyword>
<dbReference type="Gene3D" id="3.40.50.1820">
    <property type="entry name" value="alpha/beta hydrolase"/>
    <property type="match status" value="1"/>
</dbReference>
<accession>A0ABU1FGF4</accession>
<name>A0ABU1FGF4_9MICO</name>
<comment type="caution">
    <text evidence="2">The sequence shown here is derived from an EMBL/GenBank/DDBJ whole genome shotgun (WGS) entry which is preliminary data.</text>
</comment>
<dbReference type="RefSeq" id="WP_310519265.1">
    <property type="nucleotide sequence ID" value="NZ_BAABBS010000001.1"/>
</dbReference>
<dbReference type="InterPro" id="IPR000073">
    <property type="entry name" value="AB_hydrolase_1"/>
</dbReference>
<dbReference type="InterPro" id="IPR029058">
    <property type="entry name" value="AB_hydrolase_fold"/>
</dbReference>
<dbReference type="SUPFAM" id="SSF53474">
    <property type="entry name" value="alpha/beta-Hydrolases"/>
    <property type="match status" value="1"/>
</dbReference>
<keyword evidence="3" id="KW-1185">Reference proteome</keyword>
<evidence type="ECO:0000313" key="2">
    <source>
        <dbReference type="EMBL" id="MDR5690531.1"/>
    </source>
</evidence>
<dbReference type="Pfam" id="PF12697">
    <property type="entry name" value="Abhydrolase_6"/>
    <property type="match status" value="1"/>
</dbReference>
<dbReference type="Proteomes" id="UP001260072">
    <property type="component" value="Unassembled WGS sequence"/>
</dbReference>
<dbReference type="EMBL" id="JAVKGS010000001">
    <property type="protein sequence ID" value="MDR5690531.1"/>
    <property type="molecule type" value="Genomic_DNA"/>
</dbReference>
<gene>
    <name evidence="2" type="ORF">RH861_00465</name>
</gene>
<feature type="domain" description="AB hydrolase-1" evidence="1">
    <location>
        <begin position="75"/>
        <end position="266"/>
    </location>
</feature>
<organism evidence="2 3">
    <name type="scientific">Agromyces indicus</name>
    <dbReference type="NCBI Taxonomy" id="758919"/>
    <lineage>
        <taxon>Bacteria</taxon>
        <taxon>Bacillati</taxon>
        <taxon>Actinomycetota</taxon>
        <taxon>Actinomycetes</taxon>
        <taxon>Micrococcales</taxon>
        <taxon>Microbacteriaceae</taxon>
        <taxon>Agromyces</taxon>
    </lineage>
</organism>
<sequence length="304" mass="31923">MSRALLAVAATVRAAERVSPEAAARLALPLFMHIGSPLPVRPADRAIHDAARRSTLRVRGRDLVAYEWGGGPDTILLVHGWRGRASQFAPIVRELRSEGFRLVAFDAPANGDSAGRRTDIRDWLAAIEAMQSRHGRFHTIIGHSFGAMAARTAVTEGVAAGAVVAIGGMAAARTLVDTFAGRVGIGPASADALALRFGRRVLPHLADPWPRFDGVAAPLPERMPLLVVHDRTDREVAVGEAIRLHAAHGDRSRLVVTDGHGHNRVLGADATLDAITAFVTGGPAGVDALGIAGAQDADAASVRP</sequence>
<protein>
    <submittedName>
        <fullName evidence="2">Alpha/beta hydrolase</fullName>
    </submittedName>
</protein>